<dbReference type="PANTHER" id="PTHR23048">
    <property type="entry name" value="MYOSIN LIGHT CHAIN 1, 3"/>
    <property type="match status" value="1"/>
</dbReference>
<dbReference type="Pfam" id="PF13499">
    <property type="entry name" value="EF-hand_7"/>
    <property type="match status" value="1"/>
</dbReference>
<dbReference type="SMART" id="SM00054">
    <property type="entry name" value="EFh"/>
    <property type="match status" value="4"/>
</dbReference>
<feature type="domain" description="EF-hand" evidence="5">
    <location>
        <begin position="117"/>
        <end position="149"/>
    </location>
</feature>
<dbReference type="PANTHER" id="PTHR23048:SF0">
    <property type="entry name" value="CALMODULIN LIKE 3"/>
    <property type="match status" value="1"/>
</dbReference>
<keyword evidence="3" id="KW-0455">Luminescence</keyword>
<accession>A0ABM4C3Z5</accession>
<dbReference type="Gene3D" id="1.10.238.10">
    <property type="entry name" value="EF-hand"/>
    <property type="match status" value="1"/>
</dbReference>
<dbReference type="GeneID" id="100198807"/>
<dbReference type="PROSITE" id="PS50222">
    <property type="entry name" value="EF_HAND_2"/>
    <property type="match status" value="3"/>
</dbReference>
<dbReference type="InterPro" id="IPR011992">
    <property type="entry name" value="EF-hand-dom_pair"/>
</dbReference>
<dbReference type="InterPro" id="IPR050230">
    <property type="entry name" value="CALM/Myosin/TropC-like"/>
</dbReference>
<evidence type="ECO:0000259" key="5">
    <source>
        <dbReference type="PROSITE" id="PS50222"/>
    </source>
</evidence>
<evidence type="ECO:0000256" key="1">
    <source>
        <dbReference type="ARBA" id="ARBA00007828"/>
    </source>
</evidence>
<keyword evidence="6" id="KW-1185">Reference proteome</keyword>
<name>A0ABM4C3Z5_HYDVU</name>
<dbReference type="Pfam" id="PF13405">
    <property type="entry name" value="EF-hand_6"/>
    <property type="match status" value="1"/>
</dbReference>
<keyword evidence="2" id="KW-0677">Repeat</keyword>
<organism evidence="6 7">
    <name type="scientific">Hydra vulgaris</name>
    <name type="common">Hydra</name>
    <name type="synonym">Hydra attenuata</name>
    <dbReference type="NCBI Taxonomy" id="6087"/>
    <lineage>
        <taxon>Eukaryota</taxon>
        <taxon>Metazoa</taxon>
        <taxon>Cnidaria</taxon>
        <taxon>Hydrozoa</taxon>
        <taxon>Hydroidolina</taxon>
        <taxon>Anthoathecata</taxon>
        <taxon>Aplanulata</taxon>
        <taxon>Hydridae</taxon>
        <taxon>Hydra</taxon>
    </lineage>
</organism>
<evidence type="ECO:0000313" key="7">
    <source>
        <dbReference type="RefSeq" id="XP_065656283.1"/>
    </source>
</evidence>
<feature type="domain" description="EF-hand" evidence="5">
    <location>
        <begin position="7"/>
        <end position="42"/>
    </location>
</feature>
<protein>
    <submittedName>
        <fullName evidence="7">Calmodulin-A isoform X2</fullName>
    </submittedName>
</protein>
<keyword evidence="4" id="KW-0599">Photoprotein</keyword>
<evidence type="ECO:0000256" key="3">
    <source>
        <dbReference type="ARBA" id="ARBA00023223"/>
    </source>
</evidence>
<evidence type="ECO:0000313" key="6">
    <source>
        <dbReference type="Proteomes" id="UP001652625"/>
    </source>
</evidence>
<comment type="similarity">
    <text evidence="1">Belongs to the aequorin family.</text>
</comment>
<evidence type="ECO:0000256" key="2">
    <source>
        <dbReference type="ARBA" id="ARBA00022737"/>
    </source>
</evidence>
<dbReference type="Proteomes" id="UP001652625">
    <property type="component" value="Chromosome 06"/>
</dbReference>
<gene>
    <name evidence="7" type="primary">LOC100198807</name>
</gene>
<proteinExistence type="inferred from homology"/>
<reference evidence="7" key="1">
    <citation type="submission" date="2025-08" db="UniProtKB">
        <authorList>
            <consortium name="RefSeq"/>
        </authorList>
    </citation>
    <scope>IDENTIFICATION</scope>
</reference>
<dbReference type="InterPro" id="IPR002048">
    <property type="entry name" value="EF_hand_dom"/>
</dbReference>
<dbReference type="RefSeq" id="XP_065656283.1">
    <property type="nucleotide sequence ID" value="XM_065800211.1"/>
</dbReference>
<dbReference type="SUPFAM" id="SSF47473">
    <property type="entry name" value="EF-hand"/>
    <property type="match status" value="1"/>
</dbReference>
<evidence type="ECO:0000256" key="4">
    <source>
        <dbReference type="ARBA" id="ARBA00023262"/>
    </source>
</evidence>
<feature type="domain" description="EF-hand" evidence="5">
    <location>
        <begin position="80"/>
        <end position="115"/>
    </location>
</feature>
<sequence>MSNFSVEELAKFQDVFYKFDENDDGRISLNEAMHAFRLLGFSPNVGEVQEMFTEKESLHKGSLDFPQFIQILEKNLKTPDSTEEIIKAFETLDPKRSGYIRASDIYTIITSLGDPKINSEEVNEMLREADVKKNGVINYREFAKKLGES</sequence>